<comment type="caution">
    <text evidence="1">The sequence shown here is derived from an EMBL/GenBank/DDBJ whole genome shotgun (WGS) entry which is preliminary data.</text>
</comment>
<dbReference type="AlphaFoldDB" id="A0A937KC01"/>
<name>A0A937KC01_9BACT</name>
<dbReference type="RefSeq" id="WP_202857155.1">
    <property type="nucleotide sequence ID" value="NZ_JAEUGD010000047.1"/>
</dbReference>
<evidence type="ECO:0000313" key="2">
    <source>
        <dbReference type="Proteomes" id="UP000614216"/>
    </source>
</evidence>
<organism evidence="1 2">
    <name type="scientific">Fulvivirga marina</name>
    <dbReference type="NCBI Taxonomy" id="2494733"/>
    <lineage>
        <taxon>Bacteria</taxon>
        <taxon>Pseudomonadati</taxon>
        <taxon>Bacteroidota</taxon>
        <taxon>Cytophagia</taxon>
        <taxon>Cytophagales</taxon>
        <taxon>Fulvivirgaceae</taxon>
        <taxon>Fulvivirga</taxon>
    </lineage>
</organism>
<dbReference type="Proteomes" id="UP000614216">
    <property type="component" value="Unassembled WGS sequence"/>
</dbReference>
<gene>
    <name evidence="1" type="ORF">JMN32_14960</name>
</gene>
<dbReference type="EMBL" id="JAEUGD010000047">
    <property type="protein sequence ID" value="MBL6447616.1"/>
    <property type="molecule type" value="Genomic_DNA"/>
</dbReference>
<protein>
    <submittedName>
        <fullName evidence="1">Uncharacterized protein</fullName>
    </submittedName>
</protein>
<accession>A0A937KC01</accession>
<sequence length="255" mass="27431">MGNTRLTFTTKPKVIDFPARFETETAADEEQLYSGIDNTRVIFPSADAANSNINVTGDDEVIGLNNQISAGAALSIPVGPGDKLDMQVYSYYEAGDYGSLQSANAVLTAVAGAFGGVNGGNTYEQSTYDAFSSADGAGMLVSGNQAGDARPAAYLNYILFDEKMNPYKFGHAQITGTANSHELVALNDVIVDKAGFVYIYLSNESDSPLPVFFDDMNVVLSESNVVQSDNFYPYGMEMVGGFKRITAKKNRFLFN</sequence>
<evidence type="ECO:0000313" key="1">
    <source>
        <dbReference type="EMBL" id="MBL6447616.1"/>
    </source>
</evidence>
<reference evidence="1" key="1">
    <citation type="submission" date="2021-01" db="EMBL/GenBank/DDBJ databases">
        <title>Fulvivirga kasyanovii gen. nov., sp nov., a novel member of the phylum Bacteroidetes isolated from seawater in a mussel farm.</title>
        <authorList>
            <person name="Zhao L.-H."/>
            <person name="Wang Z.-J."/>
        </authorList>
    </citation>
    <scope>NUCLEOTIDE SEQUENCE</scope>
    <source>
        <strain evidence="1">29W222</strain>
    </source>
</reference>
<keyword evidence="2" id="KW-1185">Reference proteome</keyword>
<proteinExistence type="predicted"/>